<dbReference type="AlphaFoldDB" id="A0A644UH78"/>
<reference evidence="3" key="1">
    <citation type="submission" date="2019-08" db="EMBL/GenBank/DDBJ databases">
        <authorList>
            <person name="Kucharzyk K."/>
            <person name="Murdoch R.W."/>
            <person name="Higgins S."/>
            <person name="Loffler F."/>
        </authorList>
    </citation>
    <scope>NUCLEOTIDE SEQUENCE</scope>
</reference>
<dbReference type="PANTHER" id="PTHR12598">
    <property type="entry name" value="COPPER HOMEOSTASIS PROTEIN CUTC"/>
    <property type="match status" value="1"/>
</dbReference>
<dbReference type="GO" id="GO:0005507">
    <property type="term" value="F:copper ion binding"/>
    <property type="evidence" value="ECO:0007669"/>
    <property type="project" value="TreeGrafter"/>
</dbReference>
<comment type="similarity">
    <text evidence="1">Belongs to the CutC family.</text>
</comment>
<organism evidence="3">
    <name type="scientific">bioreactor metagenome</name>
    <dbReference type="NCBI Taxonomy" id="1076179"/>
    <lineage>
        <taxon>unclassified sequences</taxon>
        <taxon>metagenomes</taxon>
        <taxon>ecological metagenomes</taxon>
    </lineage>
</organism>
<dbReference type="SUPFAM" id="SSF110395">
    <property type="entry name" value="CutC-like"/>
    <property type="match status" value="1"/>
</dbReference>
<evidence type="ECO:0000256" key="1">
    <source>
        <dbReference type="ARBA" id="ARBA00007768"/>
    </source>
</evidence>
<evidence type="ECO:0000256" key="2">
    <source>
        <dbReference type="ARBA" id="ARBA00019014"/>
    </source>
</evidence>
<dbReference type="Pfam" id="PF03932">
    <property type="entry name" value="CutC"/>
    <property type="match status" value="1"/>
</dbReference>
<accession>A0A644UH78</accession>
<sequence>MRILTEVCADNLNSAITADRAGADRIELCQGLSEGGLTPSPALIRWCSSNLKLGVMVLIRPRGGDFLYNDQEFEIIKEDVRFCRDAGAGGVVVGFLERDGSVDKEKLREIVQIAGEMEVVFHRAFDRCSDWEQALEDIIECGCVRILTSGLHDTAYEGRSLLREIIKRAGERIAILVGSGVVPLNVKEIYEATGFREVHFSAKRSAETEMRFQGKTIRPVKGHIETSPEETAEMLEICAAL</sequence>
<proteinExistence type="inferred from homology"/>
<dbReference type="EMBL" id="VSSQ01000115">
    <property type="protein sequence ID" value="MPL78357.1"/>
    <property type="molecule type" value="Genomic_DNA"/>
</dbReference>
<dbReference type="HAMAP" id="MF_00795">
    <property type="entry name" value="CutC"/>
    <property type="match status" value="1"/>
</dbReference>
<dbReference type="PANTHER" id="PTHR12598:SF0">
    <property type="entry name" value="COPPER HOMEOSTASIS PROTEIN CUTC HOMOLOG"/>
    <property type="match status" value="1"/>
</dbReference>
<gene>
    <name evidence="3" type="primary">cutC_8</name>
    <name evidence="3" type="ORF">SDC9_24221</name>
</gene>
<name>A0A644UH78_9ZZZZ</name>
<dbReference type="FunFam" id="3.20.20.380:FF:000001">
    <property type="entry name" value="Copper homeostasis protein CutC"/>
    <property type="match status" value="1"/>
</dbReference>
<protein>
    <recommendedName>
        <fullName evidence="2">Copper homeostasis protein cutC homolog</fullName>
    </recommendedName>
</protein>
<comment type="caution">
    <text evidence="3">The sequence shown here is derived from an EMBL/GenBank/DDBJ whole genome shotgun (WGS) entry which is preliminary data.</text>
</comment>
<dbReference type="Gene3D" id="3.20.20.380">
    <property type="entry name" value="Copper homeostasis (CutC) domain"/>
    <property type="match status" value="1"/>
</dbReference>
<dbReference type="InterPro" id="IPR036822">
    <property type="entry name" value="CutC-like_dom_sf"/>
</dbReference>
<evidence type="ECO:0000313" key="3">
    <source>
        <dbReference type="EMBL" id="MPL78357.1"/>
    </source>
</evidence>
<dbReference type="InterPro" id="IPR005627">
    <property type="entry name" value="CutC-like"/>
</dbReference>